<accession>A0A1G6AYJ6</accession>
<sequence length="56" mass="6515">MDDVITEIQGIEFPPETEEWAITLAAFDVMKMLCEEGKISKEELEFIAKKRKKAWP</sequence>
<dbReference type="STRING" id="1732.SAMN02910417_01031"/>
<proteinExistence type="predicted"/>
<gene>
    <name evidence="1" type="ORF">SAMN02910417_01031</name>
</gene>
<dbReference type="EMBL" id="FMXR01000007">
    <property type="protein sequence ID" value="SDB13448.1"/>
    <property type="molecule type" value="Genomic_DNA"/>
</dbReference>
<dbReference type="AlphaFoldDB" id="A0A1G6AYJ6"/>
<reference evidence="1 2" key="1">
    <citation type="submission" date="2016-10" db="EMBL/GenBank/DDBJ databases">
        <authorList>
            <person name="de Groot N.N."/>
        </authorList>
    </citation>
    <scope>NUCLEOTIDE SEQUENCE [LARGE SCALE GENOMIC DNA]</scope>
    <source>
        <strain evidence="1 2">DSM 3217</strain>
    </source>
</reference>
<name>A0A1G6AYJ6_EUBOX</name>
<dbReference type="RefSeq" id="WP_176762296.1">
    <property type="nucleotide sequence ID" value="NZ_FMXR01000007.1"/>
</dbReference>
<evidence type="ECO:0000313" key="1">
    <source>
        <dbReference type="EMBL" id="SDB13448.1"/>
    </source>
</evidence>
<evidence type="ECO:0000313" key="2">
    <source>
        <dbReference type="Proteomes" id="UP000199228"/>
    </source>
</evidence>
<keyword evidence="2" id="KW-1185">Reference proteome</keyword>
<organism evidence="1 2">
    <name type="scientific">Eubacterium oxidoreducens</name>
    <dbReference type="NCBI Taxonomy" id="1732"/>
    <lineage>
        <taxon>Bacteria</taxon>
        <taxon>Bacillati</taxon>
        <taxon>Bacillota</taxon>
        <taxon>Clostridia</taxon>
        <taxon>Eubacteriales</taxon>
        <taxon>Eubacteriaceae</taxon>
        <taxon>Eubacterium</taxon>
    </lineage>
</organism>
<dbReference type="Proteomes" id="UP000199228">
    <property type="component" value="Unassembled WGS sequence"/>
</dbReference>
<protein>
    <submittedName>
        <fullName evidence="1">Uncharacterized protein</fullName>
    </submittedName>
</protein>